<feature type="transmembrane region" description="Helical" evidence="2">
    <location>
        <begin position="136"/>
        <end position="156"/>
    </location>
</feature>
<evidence type="ECO:0000256" key="2">
    <source>
        <dbReference type="SAM" id="Phobius"/>
    </source>
</evidence>
<dbReference type="RefSeq" id="WP_009501390.1">
    <property type="nucleotide sequence ID" value="NZ_ANIN01000001.1"/>
</dbReference>
<dbReference type="PATRIC" id="fig|1230338.3.peg.268"/>
<dbReference type="Proteomes" id="UP000023795">
    <property type="component" value="Unassembled WGS sequence"/>
</dbReference>
<feature type="region of interest" description="Disordered" evidence="1">
    <location>
        <begin position="222"/>
        <end position="288"/>
    </location>
</feature>
<protein>
    <recommendedName>
        <fullName evidence="5">Histidine kinase BarA N-terminal domain-containing protein</fullName>
    </recommendedName>
</protein>
<comment type="caution">
    <text evidence="3">The sequence shown here is derived from an EMBL/GenBank/DDBJ whole genome shotgun (WGS) entry which is preliminary data.</text>
</comment>
<feature type="compositionally biased region" description="Basic and acidic residues" evidence="1">
    <location>
        <begin position="255"/>
        <end position="267"/>
    </location>
</feature>
<reference evidence="3 4" key="1">
    <citation type="journal article" date="2013" name="Genome Announc.">
        <title>Genome Sequence of Moraxella macacae 0408225, a Novel Bacterial Species Isolated from a Cynomolgus Macaque with Epistaxis.</title>
        <authorList>
            <person name="Ladner J.T."/>
            <person name="Whitehouse C.A."/>
            <person name="Koroleva G.I."/>
            <person name="Palacios G.F."/>
        </authorList>
    </citation>
    <scope>NUCLEOTIDE SEQUENCE [LARGE SCALE GENOMIC DNA]</scope>
    <source>
        <strain evidence="3 4">0408225</strain>
    </source>
</reference>
<evidence type="ECO:0000313" key="3">
    <source>
        <dbReference type="EMBL" id="ELA08988.1"/>
    </source>
</evidence>
<name>L2F934_9GAMM</name>
<feature type="transmembrane region" description="Helical" evidence="2">
    <location>
        <begin position="12"/>
        <end position="30"/>
    </location>
</feature>
<dbReference type="STRING" id="1230338.MOMA_01225"/>
<sequence length="501" mass="57315">MSHLAPRQGIFAIVLLVSFCLHLLVIMLSVEKQRYDYQTDKGEKIVEQLSKEALVAIGNQDRISLSVLANRYQVDSDIAKLIITDNNQQTLVQTGQSQNDVGQVIDKLVIQDNQQIGHVSVTMKALSNGEILGQQWLFMLGSAVLHLFLWLIYGYVARPTQDQMDELGEKVQQRLAMARQGGNFRQNVTNETLAQQQNSEQKVDTKLNENPKTTIQQYLQKNRQANPSVSSMPVEQDQSMPNDDNVHNNNVHNDNINKDNINKDNINKDNATVQAPNDTPKTYDTPNSNQQQTLAIQIRFFDEFQLLERLTPDTAKPYLHLCEQLLLRACDSLLSPNSSMLNQYSKGVELKELPHFDKHGAVLHLTGQADKVALTAVLLSKLVLILNQVVYEKHRELSRFALPMLAGVGMAQQFDDVHRLMNNHGKDDSLLILYPQFMLKTLEQQIQMKQQIHPRTVKEREMRWYSGLSQSFMKELIQKRDDILTSAERYQAERYQINNQE</sequence>
<dbReference type="EMBL" id="ANIN01000001">
    <property type="protein sequence ID" value="ELA08988.1"/>
    <property type="molecule type" value="Genomic_DNA"/>
</dbReference>
<keyword evidence="2" id="KW-0472">Membrane</keyword>
<keyword evidence="4" id="KW-1185">Reference proteome</keyword>
<keyword evidence="2" id="KW-0812">Transmembrane</keyword>
<keyword evidence="2" id="KW-1133">Transmembrane helix</keyword>
<evidence type="ECO:0008006" key="5">
    <source>
        <dbReference type="Google" id="ProtNLM"/>
    </source>
</evidence>
<dbReference type="OrthoDB" id="6653564at2"/>
<dbReference type="AlphaFoldDB" id="L2F934"/>
<evidence type="ECO:0000313" key="4">
    <source>
        <dbReference type="Proteomes" id="UP000023795"/>
    </source>
</evidence>
<feature type="compositionally biased region" description="Polar residues" evidence="1">
    <location>
        <begin position="271"/>
        <end position="288"/>
    </location>
</feature>
<organism evidence="3 4">
    <name type="scientific">Moraxella macacae 0408225</name>
    <dbReference type="NCBI Taxonomy" id="1230338"/>
    <lineage>
        <taxon>Bacteria</taxon>
        <taxon>Pseudomonadati</taxon>
        <taxon>Pseudomonadota</taxon>
        <taxon>Gammaproteobacteria</taxon>
        <taxon>Moraxellales</taxon>
        <taxon>Moraxellaceae</taxon>
        <taxon>Moraxella</taxon>
    </lineage>
</organism>
<dbReference type="eggNOG" id="ENOG502Z7YR">
    <property type="taxonomic scope" value="Bacteria"/>
</dbReference>
<proteinExistence type="predicted"/>
<accession>L2F934</accession>
<gene>
    <name evidence="3" type="ORF">MOMA_01225</name>
</gene>
<evidence type="ECO:0000256" key="1">
    <source>
        <dbReference type="SAM" id="MobiDB-lite"/>
    </source>
</evidence>
<feature type="compositionally biased region" description="Polar residues" evidence="1">
    <location>
        <begin position="222"/>
        <end position="241"/>
    </location>
</feature>